<feature type="transmembrane region" description="Helical" evidence="6">
    <location>
        <begin position="54"/>
        <end position="73"/>
    </location>
</feature>
<organism evidence="7 8">
    <name type="scientific">Rugosibacter aromaticivorans</name>
    <dbReference type="NCBI Taxonomy" id="1565605"/>
    <lineage>
        <taxon>Bacteria</taxon>
        <taxon>Pseudomonadati</taxon>
        <taxon>Pseudomonadota</taxon>
        <taxon>Betaproteobacteria</taxon>
        <taxon>Nitrosomonadales</taxon>
        <taxon>Sterolibacteriaceae</taxon>
        <taxon>Rugosibacter</taxon>
    </lineage>
</organism>
<dbReference type="RefSeq" id="WP_202636457.1">
    <property type="nucleotide sequence ID" value="NZ_CP010554.1"/>
</dbReference>
<dbReference type="Gene3D" id="1.20.5.340">
    <property type="match status" value="1"/>
</dbReference>
<sequence>MATLSFDTHQFVKTLEKRGFTQDQAEGINEALKDALTVAEVATKHDLRELEYRLTLKLGTLIAAAIGIVATIVKLL</sequence>
<evidence type="ECO:0000313" key="8">
    <source>
        <dbReference type="Proteomes" id="UP000061603"/>
    </source>
</evidence>
<keyword evidence="3 6" id="KW-1133">Transmembrane helix</keyword>
<accession>A0A0C5J8R0</accession>
<dbReference type="STRING" id="1565605.PG1C_05735"/>
<dbReference type="Proteomes" id="UP000061603">
    <property type="component" value="Chromosome"/>
</dbReference>
<dbReference type="HOGENOM" id="CLU_127685_1_0_4"/>
<dbReference type="KEGG" id="rbu:PG1C_05735"/>
<keyword evidence="2 6" id="KW-0812">Transmembrane</keyword>
<proteinExistence type="predicted"/>
<evidence type="ECO:0000256" key="6">
    <source>
        <dbReference type="SAM" id="Phobius"/>
    </source>
</evidence>
<evidence type="ECO:0000256" key="2">
    <source>
        <dbReference type="ARBA" id="ARBA00022692"/>
    </source>
</evidence>
<comment type="subcellular location">
    <subcellularLocation>
        <location evidence="1">Membrane</location>
    </subcellularLocation>
</comment>
<keyword evidence="5 6" id="KW-0472">Membrane</keyword>
<gene>
    <name evidence="7" type="ORF">PG1C_05735</name>
</gene>
<dbReference type="EMBL" id="CP010554">
    <property type="protein sequence ID" value="AJP48098.1"/>
    <property type="molecule type" value="Genomic_DNA"/>
</dbReference>
<keyword evidence="8" id="KW-1185">Reference proteome</keyword>
<dbReference type="GO" id="GO:0016020">
    <property type="term" value="C:membrane"/>
    <property type="evidence" value="ECO:0007669"/>
    <property type="project" value="UniProtKB-SubCell"/>
</dbReference>
<dbReference type="Pfam" id="PF07798">
    <property type="entry name" value="CCDC90-like"/>
    <property type="match status" value="1"/>
</dbReference>
<evidence type="ECO:0000313" key="7">
    <source>
        <dbReference type="EMBL" id="AJP48098.1"/>
    </source>
</evidence>
<reference evidence="7 8" key="1">
    <citation type="journal article" date="2015" name="Genome Announc.">
        <title>Complete Genome Sequence of a Novel Bacterium within the Family Rhodocyclaceae That Degrades Polycyclic Aromatic Hydrocarbons.</title>
        <authorList>
            <person name="Singleton D.R."/>
            <person name="Dickey A.N."/>
            <person name="Scholl E.H."/>
            <person name="Wright F.A."/>
            <person name="Aitken M.D."/>
        </authorList>
    </citation>
    <scope>NUCLEOTIDE SEQUENCE [LARGE SCALE GENOMIC DNA]</scope>
    <source>
        <strain evidence="8">PG1-Ca6</strain>
    </source>
</reference>
<evidence type="ECO:0000256" key="1">
    <source>
        <dbReference type="ARBA" id="ARBA00004370"/>
    </source>
</evidence>
<evidence type="ECO:0008006" key="9">
    <source>
        <dbReference type="Google" id="ProtNLM"/>
    </source>
</evidence>
<evidence type="ECO:0000256" key="3">
    <source>
        <dbReference type="ARBA" id="ARBA00022989"/>
    </source>
</evidence>
<dbReference type="AlphaFoldDB" id="A0A0C5J8R0"/>
<evidence type="ECO:0000256" key="5">
    <source>
        <dbReference type="ARBA" id="ARBA00023136"/>
    </source>
</evidence>
<name>A0A0C5J8R0_9PROT</name>
<protein>
    <recommendedName>
        <fullName evidence="9">DUF1640 domain-containing protein</fullName>
    </recommendedName>
</protein>
<dbReference type="InterPro" id="IPR024461">
    <property type="entry name" value="CCDC90-like"/>
</dbReference>
<keyword evidence="4" id="KW-0175">Coiled coil</keyword>
<evidence type="ECO:0000256" key="4">
    <source>
        <dbReference type="ARBA" id="ARBA00023054"/>
    </source>
</evidence>